<keyword evidence="1" id="KW-0472">Membrane</keyword>
<name>A0A2T0H0B1_ACTMO</name>
<accession>A0A2T0H0B1</accession>
<sequence>MGRTGGSTSVLLALLALGVLGATALVFVRWPLGEFGGFSGAGRTVPATVVRSADCGDDNAHDLVRLRLDGAATRVPFDGCGHPEGQRLRVRVPDRPGGEFLAHPAGSSAAERTDSDFERRLGWVLGVLAAVAGGGYVLMLVDRSGRLPG</sequence>
<dbReference type="InParanoid" id="A0A2T0H0B1"/>
<keyword evidence="1" id="KW-0812">Transmembrane</keyword>
<keyword evidence="3" id="KW-1185">Reference proteome</keyword>
<organism evidence="2 3">
    <name type="scientific">Actinopolyspora mortivallis</name>
    <dbReference type="NCBI Taxonomy" id="33906"/>
    <lineage>
        <taxon>Bacteria</taxon>
        <taxon>Bacillati</taxon>
        <taxon>Actinomycetota</taxon>
        <taxon>Actinomycetes</taxon>
        <taxon>Actinopolysporales</taxon>
        <taxon>Actinopolysporaceae</taxon>
        <taxon>Actinopolyspora</taxon>
    </lineage>
</organism>
<reference evidence="2 3" key="1">
    <citation type="submission" date="2018-03" db="EMBL/GenBank/DDBJ databases">
        <title>Actinopolyspora mortivallis from Sahara, screening for active biomolecules.</title>
        <authorList>
            <person name="Selama O."/>
            <person name="Wellington E.M.H."/>
            <person name="Hacene H."/>
        </authorList>
    </citation>
    <scope>NUCLEOTIDE SEQUENCE [LARGE SCALE GENOMIC DNA]</scope>
    <source>
        <strain evidence="2 3">M5A</strain>
    </source>
</reference>
<evidence type="ECO:0008006" key="4">
    <source>
        <dbReference type="Google" id="ProtNLM"/>
    </source>
</evidence>
<comment type="caution">
    <text evidence="2">The sequence shown here is derived from an EMBL/GenBank/DDBJ whole genome shotgun (WGS) entry which is preliminary data.</text>
</comment>
<protein>
    <recommendedName>
        <fullName evidence="4">DUF3592 domain-containing protein</fullName>
    </recommendedName>
</protein>
<dbReference type="AlphaFoldDB" id="A0A2T0H0B1"/>
<evidence type="ECO:0000313" key="3">
    <source>
        <dbReference type="Proteomes" id="UP000239352"/>
    </source>
</evidence>
<dbReference type="RefSeq" id="WP_106112367.1">
    <property type="nucleotide sequence ID" value="NZ_PVSR01000002.1"/>
</dbReference>
<proteinExistence type="predicted"/>
<gene>
    <name evidence="2" type="ORF">CEP50_02945</name>
</gene>
<evidence type="ECO:0000256" key="1">
    <source>
        <dbReference type="SAM" id="Phobius"/>
    </source>
</evidence>
<dbReference type="STRING" id="1050202.GCA_000384035_00692"/>
<dbReference type="EMBL" id="PVSR01000002">
    <property type="protein sequence ID" value="PRW64794.1"/>
    <property type="molecule type" value="Genomic_DNA"/>
</dbReference>
<keyword evidence="1" id="KW-1133">Transmembrane helix</keyword>
<feature type="transmembrane region" description="Helical" evidence="1">
    <location>
        <begin position="121"/>
        <end position="141"/>
    </location>
</feature>
<evidence type="ECO:0000313" key="2">
    <source>
        <dbReference type="EMBL" id="PRW64794.1"/>
    </source>
</evidence>
<dbReference type="Proteomes" id="UP000239352">
    <property type="component" value="Unassembled WGS sequence"/>
</dbReference>